<dbReference type="PANTHER" id="PTHR36455:SF1">
    <property type="entry name" value="BLR8292 PROTEIN"/>
    <property type="match status" value="1"/>
</dbReference>
<protein>
    <recommendedName>
        <fullName evidence="2">Transposase</fullName>
    </recommendedName>
</protein>
<dbReference type="InterPro" id="IPR008878">
    <property type="entry name" value="Transposase_IS66_Orf2"/>
</dbReference>
<gene>
    <name evidence="1" type="ORF">S01H1_27768</name>
</gene>
<organism evidence="1">
    <name type="scientific">marine sediment metagenome</name>
    <dbReference type="NCBI Taxonomy" id="412755"/>
    <lineage>
        <taxon>unclassified sequences</taxon>
        <taxon>metagenomes</taxon>
        <taxon>ecological metagenomes</taxon>
    </lineage>
</organism>
<accession>X0TZ32</accession>
<dbReference type="Pfam" id="PF05717">
    <property type="entry name" value="TnpB_IS66"/>
    <property type="match status" value="1"/>
</dbReference>
<proteinExistence type="predicted"/>
<dbReference type="EMBL" id="BARS01016937">
    <property type="protein sequence ID" value="GAF92391.1"/>
    <property type="molecule type" value="Genomic_DNA"/>
</dbReference>
<evidence type="ECO:0000313" key="1">
    <source>
        <dbReference type="EMBL" id="GAF92391.1"/>
    </source>
</evidence>
<evidence type="ECO:0008006" key="2">
    <source>
        <dbReference type="Google" id="ProtNLM"/>
    </source>
</evidence>
<dbReference type="PANTHER" id="PTHR36455">
    <property type="match status" value="1"/>
</dbReference>
<reference evidence="1" key="1">
    <citation type="journal article" date="2014" name="Front. Microbiol.">
        <title>High frequency of phylogenetically diverse reductive dehalogenase-homologous genes in deep subseafloor sedimentary metagenomes.</title>
        <authorList>
            <person name="Kawai M."/>
            <person name="Futagami T."/>
            <person name="Toyoda A."/>
            <person name="Takaki Y."/>
            <person name="Nishi S."/>
            <person name="Hori S."/>
            <person name="Arai W."/>
            <person name="Tsubouchi T."/>
            <person name="Morono Y."/>
            <person name="Uchiyama I."/>
            <person name="Ito T."/>
            <person name="Fujiyama A."/>
            <person name="Inagaki F."/>
            <person name="Takami H."/>
        </authorList>
    </citation>
    <scope>NUCLEOTIDE SEQUENCE</scope>
    <source>
        <strain evidence="1">Expedition CK06-06</strain>
    </source>
</reference>
<name>X0TZ32_9ZZZZ</name>
<dbReference type="AlphaFoldDB" id="X0TZ32"/>
<sequence length="118" mass="14052">MMRPAGDIAVYLCRDIVDMRKSINGLSILVEQAMELDLFSTSLFVFCNRKRDKLKLLYWERNGFVLWYKRLEKDRFPWPRMADELVVSLTGRELNWLLDGIDIFSLRPHETLHFESVL</sequence>
<dbReference type="NCBIfam" id="NF033819">
    <property type="entry name" value="IS66_TnpB"/>
    <property type="match status" value="1"/>
</dbReference>
<comment type="caution">
    <text evidence="1">The sequence shown here is derived from an EMBL/GenBank/DDBJ whole genome shotgun (WGS) entry which is preliminary data.</text>
</comment>